<evidence type="ECO:0000313" key="2">
    <source>
        <dbReference type="Proteomes" id="UP000826462"/>
    </source>
</evidence>
<accession>A0ABX8UP21</accession>
<evidence type="ECO:0000313" key="1">
    <source>
        <dbReference type="EMBL" id="QYD70746.1"/>
    </source>
</evidence>
<proteinExistence type="predicted"/>
<keyword evidence="2" id="KW-1185">Reference proteome</keyword>
<protein>
    <submittedName>
        <fullName evidence="1">Anti-sigma factor</fullName>
    </submittedName>
</protein>
<sequence>MQAFADGSLSPERAARVQRYLGAMPGEASRIAFYRRLNGQMQRSFLPQHASASASASASTAAGNSMEFGRRHSAPPGWRGRLQRVWRVMSGSVAQRIALIVLALCGWAGTAFVSDHQLNAAAVMSYAQWASASAQSTAQPPVPANRDPFSTEFAQLGWRLESVKTLRLGLIAEAQEFDYRNADGQPVVLLTTSAPLVFDRPRWMGHRVGEWRLLTWTENGMRYVLAGRADTHGLMRAADAATFR</sequence>
<dbReference type="Proteomes" id="UP000826462">
    <property type="component" value="Chromosome 1"/>
</dbReference>
<name>A0ABX8UP21_9BURK</name>
<gene>
    <name evidence="1" type="ORF">KZJ38_00855</name>
</gene>
<reference evidence="1 2" key="1">
    <citation type="submission" date="2021-07" db="EMBL/GenBank/DDBJ databases">
        <title>Paraburkholderia edwinii protects Aspergillus sp. from phenazines by acting as a toxin sponge.</title>
        <authorList>
            <person name="Dahlstrom K.M."/>
            <person name="Newman D.K."/>
        </authorList>
    </citation>
    <scope>NUCLEOTIDE SEQUENCE [LARGE SCALE GENOMIC DNA]</scope>
    <source>
        <strain evidence="1 2">Pe01</strain>
    </source>
</reference>
<dbReference type="EMBL" id="CP080095">
    <property type="protein sequence ID" value="QYD70746.1"/>
    <property type="molecule type" value="Genomic_DNA"/>
</dbReference>
<organism evidence="1 2">
    <name type="scientific">Paraburkholderia edwinii</name>
    <dbReference type="NCBI Taxonomy" id="2861782"/>
    <lineage>
        <taxon>Bacteria</taxon>
        <taxon>Pseudomonadati</taxon>
        <taxon>Pseudomonadota</taxon>
        <taxon>Betaproteobacteria</taxon>
        <taxon>Burkholderiales</taxon>
        <taxon>Burkholderiaceae</taxon>
        <taxon>Paraburkholderia</taxon>
    </lineage>
</organism>